<dbReference type="Gene3D" id="3.10.10.10">
    <property type="entry name" value="HIV Type 1 Reverse Transcriptase, subunit A, domain 1"/>
    <property type="match status" value="1"/>
</dbReference>
<sequence length="154" mass="17197">MGIARPSASPWSSLLHLVPKNSGESRPCLKTTALLSTSLNQLLATAKRNFSSITLQTEELNRYQKKLVLFEIYLHQQPMMNFYRKFIKNAVELLAPFSDILTGPNINAELEIFSDASSTAVDAVLQQNLSHIWQPLAFYIQTLPGSICKLSTSL</sequence>
<dbReference type="InterPro" id="IPR043502">
    <property type="entry name" value="DNA/RNA_pol_sf"/>
</dbReference>
<gene>
    <name evidence="1" type="ORF">CCAP1982_LOCUS9345</name>
</gene>
<accession>A0A811UQ64</accession>
<evidence type="ECO:0000313" key="1">
    <source>
        <dbReference type="EMBL" id="CAD7000871.1"/>
    </source>
</evidence>
<dbReference type="EMBL" id="CAJHJT010000023">
    <property type="protein sequence ID" value="CAD7000871.1"/>
    <property type="molecule type" value="Genomic_DNA"/>
</dbReference>
<dbReference type="AlphaFoldDB" id="A0A811UQ64"/>
<dbReference type="GO" id="GO:0071897">
    <property type="term" value="P:DNA biosynthetic process"/>
    <property type="evidence" value="ECO:0007669"/>
    <property type="project" value="UniProtKB-ARBA"/>
</dbReference>
<keyword evidence="2" id="KW-1185">Reference proteome</keyword>
<dbReference type="SUPFAM" id="SSF56672">
    <property type="entry name" value="DNA/RNA polymerases"/>
    <property type="match status" value="1"/>
</dbReference>
<dbReference type="Proteomes" id="UP000606786">
    <property type="component" value="Unassembled WGS sequence"/>
</dbReference>
<reference evidence="1" key="1">
    <citation type="submission" date="2020-11" db="EMBL/GenBank/DDBJ databases">
        <authorList>
            <person name="Whitehead M."/>
        </authorList>
    </citation>
    <scope>NUCLEOTIDE SEQUENCE</scope>
    <source>
        <strain evidence="1">EGII</strain>
    </source>
</reference>
<organism evidence="1 2">
    <name type="scientific">Ceratitis capitata</name>
    <name type="common">Mediterranean fruit fly</name>
    <name type="synonym">Tephritis capitata</name>
    <dbReference type="NCBI Taxonomy" id="7213"/>
    <lineage>
        <taxon>Eukaryota</taxon>
        <taxon>Metazoa</taxon>
        <taxon>Ecdysozoa</taxon>
        <taxon>Arthropoda</taxon>
        <taxon>Hexapoda</taxon>
        <taxon>Insecta</taxon>
        <taxon>Pterygota</taxon>
        <taxon>Neoptera</taxon>
        <taxon>Endopterygota</taxon>
        <taxon>Diptera</taxon>
        <taxon>Brachycera</taxon>
        <taxon>Muscomorpha</taxon>
        <taxon>Tephritoidea</taxon>
        <taxon>Tephritidae</taxon>
        <taxon>Ceratitis</taxon>
        <taxon>Ceratitis</taxon>
    </lineage>
</organism>
<name>A0A811UQ64_CERCA</name>
<evidence type="ECO:0000313" key="2">
    <source>
        <dbReference type="Proteomes" id="UP000606786"/>
    </source>
</evidence>
<protein>
    <submittedName>
        <fullName evidence="1">(Mediterranean fruit fly) hypothetical protein</fullName>
    </submittedName>
</protein>
<proteinExistence type="predicted"/>
<comment type="caution">
    <text evidence="1">The sequence shown here is derived from an EMBL/GenBank/DDBJ whole genome shotgun (WGS) entry which is preliminary data.</text>
</comment>